<feature type="transmembrane region" description="Helical" evidence="9">
    <location>
        <begin position="250"/>
        <end position="276"/>
    </location>
</feature>
<comment type="similarity">
    <text evidence="7">Belongs to the glycosyltransferase 87 family.</text>
</comment>
<keyword evidence="2" id="KW-1003">Cell membrane</keyword>
<dbReference type="GO" id="GO:0005886">
    <property type="term" value="C:plasma membrane"/>
    <property type="evidence" value="ECO:0007669"/>
    <property type="project" value="UniProtKB-SubCell"/>
</dbReference>
<evidence type="ECO:0000256" key="2">
    <source>
        <dbReference type="ARBA" id="ARBA00022475"/>
    </source>
</evidence>
<evidence type="ECO:0000256" key="8">
    <source>
        <dbReference type="SAM" id="MobiDB-lite"/>
    </source>
</evidence>
<keyword evidence="3" id="KW-0808">Transferase</keyword>
<dbReference type="KEGG" id="tsph:KIH39_05355"/>
<protein>
    <submittedName>
        <fullName evidence="10">DUF2029 domain-containing protein</fullName>
    </submittedName>
</protein>
<feature type="transmembrane region" description="Helical" evidence="9">
    <location>
        <begin position="386"/>
        <end position="414"/>
    </location>
</feature>
<dbReference type="Proteomes" id="UP000676194">
    <property type="component" value="Chromosome"/>
</dbReference>
<feature type="transmembrane region" description="Helical" evidence="9">
    <location>
        <begin position="184"/>
        <end position="201"/>
    </location>
</feature>
<evidence type="ECO:0000313" key="11">
    <source>
        <dbReference type="Proteomes" id="UP000676194"/>
    </source>
</evidence>
<evidence type="ECO:0000256" key="3">
    <source>
        <dbReference type="ARBA" id="ARBA00022679"/>
    </source>
</evidence>
<accession>A0A8E6B7J2</accession>
<name>A0A8E6B7J2_9BACT</name>
<feature type="transmembrane region" description="Helical" evidence="9">
    <location>
        <begin position="351"/>
        <end position="374"/>
    </location>
</feature>
<evidence type="ECO:0000256" key="6">
    <source>
        <dbReference type="ARBA" id="ARBA00023136"/>
    </source>
</evidence>
<feature type="compositionally biased region" description="Basic and acidic residues" evidence="8">
    <location>
        <begin position="67"/>
        <end position="83"/>
    </location>
</feature>
<feature type="transmembrane region" description="Helical" evidence="9">
    <location>
        <begin position="12"/>
        <end position="29"/>
    </location>
</feature>
<dbReference type="Pfam" id="PF09594">
    <property type="entry name" value="GT87"/>
    <property type="match status" value="1"/>
</dbReference>
<evidence type="ECO:0000256" key="5">
    <source>
        <dbReference type="ARBA" id="ARBA00022989"/>
    </source>
</evidence>
<dbReference type="EMBL" id="CP074694">
    <property type="protein sequence ID" value="QVL33342.1"/>
    <property type="molecule type" value="Genomic_DNA"/>
</dbReference>
<keyword evidence="5 9" id="KW-1133">Transmembrane helix</keyword>
<sequence length="512" mass="58902">MIRSLKAIFRSTTVRLISAWLLAITFILIRQINCRLSFDDDKSWFWDRVRPYVPEVWPFPLPTGKPKFTDPEQTPRRDNNDAHKQIDFGGQWVLARMLTTGHGNSLYNPLIQREIISAAYPISNESPTQKTRDSDDLYDSFVALQAGDPPHEIRGPLYPPLLAFFLAPYAIDNDPQRAYFVHQYFLMGCTIFGALGISLITRRRIWWPVAICLILVFPGSRACFELGQNALVTLLILIWGWVFLTRDKPVIAGIIWGLLAYKPVWAMSYFFALILLRHYRMALVMVITGIVLGLATLPVVGVQSWLDWLKIGGRASEMYGIDAAWIPLSRDLFGLPRRFLTPFHLPQEERWTLAGFLAGWGLWVFVFQVSLQLYYWRSASALRVPFILLASWMLTYHFVYYDAAIAAFPFLLLIDAQRMVGKSGPTMTSGVRPLYFYFGLLFAFENVLYPLRIRSTVVAERFAELIPIPGGSAEYYPRLIITTDEWTAWPTIFLLAVWLWCAREMIRFGKPQ</sequence>
<dbReference type="AlphaFoldDB" id="A0A8E6B7J2"/>
<feature type="transmembrane region" description="Helical" evidence="9">
    <location>
        <begin position="283"/>
        <end position="306"/>
    </location>
</feature>
<evidence type="ECO:0000256" key="9">
    <source>
        <dbReference type="SAM" id="Phobius"/>
    </source>
</evidence>
<dbReference type="RefSeq" id="WP_213498232.1">
    <property type="nucleotide sequence ID" value="NZ_CP074694.1"/>
</dbReference>
<evidence type="ECO:0000256" key="7">
    <source>
        <dbReference type="ARBA" id="ARBA00024033"/>
    </source>
</evidence>
<dbReference type="InterPro" id="IPR018584">
    <property type="entry name" value="GT87"/>
</dbReference>
<dbReference type="GO" id="GO:0016758">
    <property type="term" value="F:hexosyltransferase activity"/>
    <property type="evidence" value="ECO:0007669"/>
    <property type="project" value="InterPro"/>
</dbReference>
<feature type="transmembrane region" description="Helical" evidence="9">
    <location>
        <begin position="434"/>
        <end position="451"/>
    </location>
</feature>
<proteinExistence type="inferred from homology"/>
<keyword evidence="6 9" id="KW-0472">Membrane</keyword>
<organism evidence="10 11">
    <name type="scientific">Telmatocola sphagniphila</name>
    <dbReference type="NCBI Taxonomy" id="1123043"/>
    <lineage>
        <taxon>Bacteria</taxon>
        <taxon>Pseudomonadati</taxon>
        <taxon>Planctomycetota</taxon>
        <taxon>Planctomycetia</taxon>
        <taxon>Gemmatales</taxon>
        <taxon>Gemmataceae</taxon>
    </lineage>
</organism>
<feature type="transmembrane region" description="Helical" evidence="9">
    <location>
        <begin position="222"/>
        <end position="244"/>
    </location>
</feature>
<evidence type="ECO:0000256" key="4">
    <source>
        <dbReference type="ARBA" id="ARBA00022692"/>
    </source>
</evidence>
<gene>
    <name evidence="10" type="ORF">KIH39_05355</name>
</gene>
<feature type="region of interest" description="Disordered" evidence="8">
    <location>
        <begin position="64"/>
        <end position="83"/>
    </location>
</feature>
<reference evidence="10" key="1">
    <citation type="submission" date="2021-05" db="EMBL/GenBank/DDBJ databases">
        <title>Complete genome sequence of the cellulolytic planctomycete Telmatocola sphagniphila SP2T and characterization of the first cellulase from planctomycetes.</title>
        <authorList>
            <person name="Rakitin A.L."/>
            <person name="Beletsky A.V."/>
            <person name="Naumoff D.G."/>
            <person name="Kulichevskaya I.S."/>
            <person name="Mardanov A.V."/>
            <person name="Ravin N.V."/>
            <person name="Dedysh S.N."/>
        </authorList>
    </citation>
    <scope>NUCLEOTIDE SEQUENCE</scope>
    <source>
        <strain evidence="10">SP2T</strain>
    </source>
</reference>
<evidence type="ECO:0000313" key="10">
    <source>
        <dbReference type="EMBL" id="QVL33342.1"/>
    </source>
</evidence>
<keyword evidence="11" id="KW-1185">Reference proteome</keyword>
<evidence type="ECO:0000256" key="1">
    <source>
        <dbReference type="ARBA" id="ARBA00004651"/>
    </source>
</evidence>
<comment type="subcellular location">
    <subcellularLocation>
        <location evidence="1">Cell membrane</location>
        <topology evidence="1">Multi-pass membrane protein</topology>
    </subcellularLocation>
</comment>
<keyword evidence="4 9" id="KW-0812">Transmembrane</keyword>